<organism evidence="2 3">
    <name type="scientific">Candidatus Mailhella merdigallinarum</name>
    <dbReference type="NCBI Taxonomy" id="2838658"/>
    <lineage>
        <taxon>Bacteria</taxon>
        <taxon>Pseudomonadati</taxon>
        <taxon>Thermodesulfobacteriota</taxon>
        <taxon>Desulfovibrionia</taxon>
        <taxon>Desulfovibrionales</taxon>
        <taxon>Desulfovibrionaceae</taxon>
        <taxon>Mailhella</taxon>
    </lineage>
</organism>
<evidence type="ECO:0000313" key="2">
    <source>
        <dbReference type="EMBL" id="HJA07682.1"/>
    </source>
</evidence>
<dbReference type="InterPro" id="IPR036291">
    <property type="entry name" value="NAD(P)-bd_dom_sf"/>
</dbReference>
<accession>A0A9D2KLC9</accession>
<dbReference type="Proteomes" id="UP000824225">
    <property type="component" value="Unassembled WGS sequence"/>
</dbReference>
<dbReference type="AlphaFoldDB" id="A0A9D2KLC9"/>
<dbReference type="Gene3D" id="3.40.50.720">
    <property type="entry name" value="NAD(P)-binding Rossmann-like Domain"/>
    <property type="match status" value="1"/>
</dbReference>
<sequence length="364" mass="40730">MKSLLDFSFWRGKRVFLTGHSGFKGIWLTLWLHRLGAELYGYSLLEDDTQKERFDALDSLLEQRIADICNLEDVTESMTAFKPDVVIHLAAQPLVRLSYTDPIGTFATNVMGTANVLEAVRQCSSVRCVLLVTTDKVYEDQHWPWAYRENDRLGGYDPYSASKAAAELACASWRSSFLAEAGVTVMTARAGNVIGGWDYARDRLIPDMVRAFIAGQPVTLRNPHAVRPWQHVLEPLAGYLLLIRRAFANTDLSGAWNFGPDSDQVHSVLWMARHFATAWGKSEEQAFLSESCQKATSSCQPHETDILLLSSAKARQQLGWSPVLGADQALKLTAEWYRHATQGKAALTLCEEQIQTYAEMLLPT</sequence>
<dbReference type="EMBL" id="DXAN01000002">
    <property type="protein sequence ID" value="HJA07682.1"/>
    <property type="molecule type" value="Genomic_DNA"/>
</dbReference>
<dbReference type="SUPFAM" id="SSF51735">
    <property type="entry name" value="NAD(P)-binding Rossmann-fold domains"/>
    <property type="match status" value="1"/>
</dbReference>
<dbReference type="InterPro" id="IPR016040">
    <property type="entry name" value="NAD(P)-bd_dom"/>
</dbReference>
<dbReference type="Pfam" id="PF16363">
    <property type="entry name" value="GDP_Man_Dehyd"/>
    <property type="match status" value="1"/>
</dbReference>
<dbReference type="Gene3D" id="3.90.25.10">
    <property type="entry name" value="UDP-galactose 4-epimerase, domain 1"/>
    <property type="match status" value="1"/>
</dbReference>
<protein>
    <submittedName>
        <fullName evidence="2">CDP-glucose 4,6-dehydratase</fullName>
        <ecNumber evidence="2">4.2.1.45</ecNumber>
    </submittedName>
</protein>
<reference evidence="2" key="1">
    <citation type="journal article" date="2021" name="PeerJ">
        <title>Extensive microbial diversity within the chicken gut microbiome revealed by metagenomics and culture.</title>
        <authorList>
            <person name="Gilroy R."/>
            <person name="Ravi A."/>
            <person name="Getino M."/>
            <person name="Pursley I."/>
            <person name="Horton D.L."/>
            <person name="Alikhan N.F."/>
            <person name="Baker D."/>
            <person name="Gharbi K."/>
            <person name="Hall N."/>
            <person name="Watson M."/>
            <person name="Adriaenssens E.M."/>
            <person name="Foster-Nyarko E."/>
            <person name="Jarju S."/>
            <person name="Secka A."/>
            <person name="Antonio M."/>
            <person name="Oren A."/>
            <person name="Chaudhuri R.R."/>
            <person name="La Ragione R."/>
            <person name="Hildebrand F."/>
            <person name="Pallen M.J."/>
        </authorList>
    </citation>
    <scope>NUCLEOTIDE SEQUENCE</scope>
    <source>
        <strain evidence="2">CHK186-16707</strain>
    </source>
</reference>
<proteinExistence type="predicted"/>
<evidence type="ECO:0000259" key="1">
    <source>
        <dbReference type="Pfam" id="PF16363"/>
    </source>
</evidence>
<dbReference type="EC" id="4.2.1.45" evidence="2"/>
<dbReference type="GO" id="GO:0047733">
    <property type="term" value="F:CDP-glucose 4,6-dehydratase activity"/>
    <property type="evidence" value="ECO:0007669"/>
    <property type="project" value="UniProtKB-EC"/>
</dbReference>
<dbReference type="InterPro" id="IPR013445">
    <property type="entry name" value="CDP_4_6_deHydtase"/>
</dbReference>
<feature type="domain" description="NAD(P)-binding" evidence="1">
    <location>
        <begin position="17"/>
        <end position="331"/>
    </location>
</feature>
<reference evidence="2" key="2">
    <citation type="submission" date="2021-04" db="EMBL/GenBank/DDBJ databases">
        <authorList>
            <person name="Gilroy R."/>
        </authorList>
    </citation>
    <scope>NUCLEOTIDE SEQUENCE</scope>
    <source>
        <strain evidence="2">CHK186-16707</strain>
    </source>
</reference>
<dbReference type="PANTHER" id="PTHR43000">
    <property type="entry name" value="DTDP-D-GLUCOSE 4,6-DEHYDRATASE-RELATED"/>
    <property type="match status" value="1"/>
</dbReference>
<keyword evidence="2" id="KW-0456">Lyase</keyword>
<name>A0A9D2KLC9_9BACT</name>
<dbReference type="NCBIfam" id="TIGR02622">
    <property type="entry name" value="CDP_4_6_dhtase"/>
    <property type="match status" value="1"/>
</dbReference>
<comment type="caution">
    <text evidence="2">The sequence shown here is derived from an EMBL/GenBank/DDBJ whole genome shotgun (WGS) entry which is preliminary data.</text>
</comment>
<evidence type="ECO:0000313" key="3">
    <source>
        <dbReference type="Proteomes" id="UP000824225"/>
    </source>
</evidence>
<gene>
    <name evidence="2" type="primary">rfbG</name>
    <name evidence="2" type="ORF">H9962_00605</name>
</gene>